<accession>A0AAD1UJZ7</accession>
<gene>
    <name evidence="1" type="ORF">ECRASSUSDP1_LOCUS10539</name>
    <name evidence="2" type="ORF">ECRASSUSDP1_LOCUS10601</name>
</gene>
<dbReference type="AlphaFoldDB" id="A0AAD1UJZ7"/>
<proteinExistence type="predicted"/>
<reference evidence="1" key="1">
    <citation type="submission" date="2023-07" db="EMBL/GenBank/DDBJ databases">
        <authorList>
            <consortium name="AG Swart"/>
            <person name="Singh M."/>
            <person name="Singh A."/>
            <person name="Seah K."/>
            <person name="Emmerich C."/>
        </authorList>
    </citation>
    <scope>NUCLEOTIDE SEQUENCE</scope>
    <source>
        <strain evidence="1">DP1</strain>
    </source>
</reference>
<dbReference type="EMBL" id="CAMPGE010010392">
    <property type="protein sequence ID" value="CAI2369241.1"/>
    <property type="molecule type" value="Genomic_DNA"/>
</dbReference>
<sequence>MGSKLCWSNQDLGNRRNTETSISYRGSELIVIPCKENNCGQTIIMSQNSNSESFAKHNCYYQEKPAENYSIRQMSNKFSSTILKSENSTSYEKKKLLITADTRASHTKRLFSSINSENNM</sequence>
<evidence type="ECO:0000313" key="2">
    <source>
        <dbReference type="EMBL" id="CAI2369302.1"/>
    </source>
</evidence>
<evidence type="ECO:0000313" key="3">
    <source>
        <dbReference type="Proteomes" id="UP001295684"/>
    </source>
</evidence>
<comment type="caution">
    <text evidence="1">The sequence shown here is derived from an EMBL/GenBank/DDBJ whole genome shotgun (WGS) entry which is preliminary data.</text>
</comment>
<organism evidence="1 3">
    <name type="scientific">Euplotes crassus</name>
    <dbReference type="NCBI Taxonomy" id="5936"/>
    <lineage>
        <taxon>Eukaryota</taxon>
        <taxon>Sar</taxon>
        <taxon>Alveolata</taxon>
        <taxon>Ciliophora</taxon>
        <taxon>Intramacronucleata</taxon>
        <taxon>Spirotrichea</taxon>
        <taxon>Hypotrichia</taxon>
        <taxon>Euplotida</taxon>
        <taxon>Euplotidae</taxon>
        <taxon>Moneuplotes</taxon>
    </lineage>
</organism>
<dbReference type="Proteomes" id="UP001295684">
    <property type="component" value="Unassembled WGS sequence"/>
</dbReference>
<evidence type="ECO:0000313" key="1">
    <source>
        <dbReference type="EMBL" id="CAI2369241.1"/>
    </source>
</evidence>
<dbReference type="EMBL" id="CAMPGE010010453">
    <property type="protein sequence ID" value="CAI2369302.1"/>
    <property type="molecule type" value="Genomic_DNA"/>
</dbReference>
<name>A0AAD1UJZ7_EUPCR</name>
<protein>
    <submittedName>
        <fullName evidence="1">Uncharacterized protein</fullName>
    </submittedName>
</protein>
<keyword evidence="3" id="KW-1185">Reference proteome</keyword>